<dbReference type="PANTHER" id="PTHR20935">
    <property type="entry name" value="PHOSPHOGLYCERATE MUTASE-RELATED"/>
    <property type="match status" value="1"/>
</dbReference>
<sequence>MSQLLLIRHGQASFGTDNYDLLSPTGERQARLVGHHMAAAGLIPDILLAGSLARQQKTATLAANAWTQPPALRTDPAFNEYDADALFAAYLPRVLDEDTALAAQRDGISADRRLFQKAFEQVMGHWLAGTSHEHPRCESWVDFRARVGAALARLRDELPRDCRIGVFSSGGPIAVAISAAMAASDDKTIELNWSIYNASISDLRSTRSGWRLLGFNDISALHGAGDPALVTFR</sequence>
<accession>A0ABV7EPK9</accession>
<evidence type="ECO:0000256" key="1">
    <source>
        <dbReference type="ARBA" id="ARBA00022801"/>
    </source>
</evidence>
<reference evidence="3" key="1">
    <citation type="journal article" date="2019" name="Int. J. Syst. Evol. Microbiol.">
        <title>The Global Catalogue of Microorganisms (GCM) 10K type strain sequencing project: providing services to taxonomists for standard genome sequencing and annotation.</title>
        <authorList>
            <consortium name="The Broad Institute Genomics Platform"/>
            <consortium name="The Broad Institute Genome Sequencing Center for Infectious Disease"/>
            <person name="Wu L."/>
            <person name="Ma J."/>
        </authorList>
    </citation>
    <scope>NUCLEOTIDE SEQUENCE [LARGE SCALE GENOMIC DNA]</scope>
    <source>
        <strain evidence="3">KCTC 52640</strain>
    </source>
</reference>
<dbReference type="SUPFAM" id="SSF53254">
    <property type="entry name" value="Phosphoglycerate mutase-like"/>
    <property type="match status" value="1"/>
</dbReference>
<organism evidence="2 3">
    <name type="scientific">Salinisphaera aquimarina</name>
    <dbReference type="NCBI Taxonomy" id="2094031"/>
    <lineage>
        <taxon>Bacteria</taxon>
        <taxon>Pseudomonadati</taxon>
        <taxon>Pseudomonadota</taxon>
        <taxon>Gammaproteobacteria</taxon>
        <taxon>Salinisphaerales</taxon>
        <taxon>Salinisphaeraceae</taxon>
        <taxon>Salinisphaera</taxon>
    </lineage>
</organism>
<dbReference type="Proteomes" id="UP001595462">
    <property type="component" value="Unassembled WGS sequence"/>
</dbReference>
<comment type="caution">
    <text evidence="2">The sequence shown here is derived from an EMBL/GenBank/DDBJ whole genome shotgun (WGS) entry which is preliminary data.</text>
</comment>
<dbReference type="PANTHER" id="PTHR20935:SF0">
    <property type="entry name" value="SERINE_THREONINE-PROTEIN PHOSPHATASE PGAM5, MITOCHONDRIAL"/>
    <property type="match status" value="1"/>
</dbReference>
<evidence type="ECO:0000313" key="3">
    <source>
        <dbReference type="Proteomes" id="UP001595462"/>
    </source>
</evidence>
<proteinExistence type="predicted"/>
<name>A0ABV7EPK9_9GAMM</name>
<dbReference type="Gene3D" id="3.40.50.1240">
    <property type="entry name" value="Phosphoglycerate mutase-like"/>
    <property type="match status" value="1"/>
</dbReference>
<dbReference type="InterPro" id="IPR029033">
    <property type="entry name" value="His_PPase_superfam"/>
</dbReference>
<keyword evidence="1" id="KW-0378">Hydrolase</keyword>
<dbReference type="RefSeq" id="WP_380688287.1">
    <property type="nucleotide sequence ID" value="NZ_JBHRSS010000003.1"/>
</dbReference>
<evidence type="ECO:0000313" key="2">
    <source>
        <dbReference type="EMBL" id="MFC3103856.1"/>
    </source>
</evidence>
<gene>
    <name evidence="2" type="ORF">ACFOSU_08120</name>
</gene>
<protein>
    <submittedName>
        <fullName evidence="2">Histidine phosphatase family protein</fullName>
    </submittedName>
</protein>
<dbReference type="EMBL" id="JBHRSS010000003">
    <property type="protein sequence ID" value="MFC3103856.1"/>
    <property type="molecule type" value="Genomic_DNA"/>
</dbReference>
<dbReference type="InterPro" id="IPR051021">
    <property type="entry name" value="Mito_Ser/Thr_phosphatase"/>
</dbReference>
<dbReference type="CDD" id="cd07067">
    <property type="entry name" value="HP_PGM_like"/>
    <property type="match status" value="1"/>
</dbReference>
<dbReference type="SMART" id="SM00855">
    <property type="entry name" value="PGAM"/>
    <property type="match status" value="1"/>
</dbReference>
<dbReference type="Pfam" id="PF00300">
    <property type="entry name" value="His_Phos_1"/>
    <property type="match status" value="2"/>
</dbReference>
<dbReference type="InterPro" id="IPR013078">
    <property type="entry name" value="His_Pase_superF_clade-1"/>
</dbReference>
<keyword evidence="3" id="KW-1185">Reference proteome</keyword>